<organism evidence="3 4">
    <name type="scientific">Lujinxingia litoralis</name>
    <dbReference type="NCBI Taxonomy" id="2211119"/>
    <lineage>
        <taxon>Bacteria</taxon>
        <taxon>Deltaproteobacteria</taxon>
        <taxon>Bradymonadales</taxon>
        <taxon>Lujinxingiaceae</taxon>
        <taxon>Lujinxingia</taxon>
    </lineage>
</organism>
<protein>
    <recommendedName>
        <fullName evidence="5">TNFR-Cys domain-containing protein</fullName>
    </recommendedName>
</protein>
<evidence type="ECO:0000256" key="1">
    <source>
        <dbReference type="SAM" id="MobiDB-lite"/>
    </source>
</evidence>
<gene>
    <name evidence="3" type="ORF">DL240_02515</name>
</gene>
<feature type="region of interest" description="Disordered" evidence="1">
    <location>
        <begin position="62"/>
        <end position="92"/>
    </location>
</feature>
<evidence type="ECO:0000313" key="3">
    <source>
        <dbReference type="EMBL" id="RAL25106.1"/>
    </source>
</evidence>
<dbReference type="AlphaFoldDB" id="A0A328CBR1"/>
<dbReference type="OrthoDB" id="5483662at2"/>
<keyword evidence="4" id="KW-1185">Reference proteome</keyword>
<dbReference type="RefSeq" id="WP_111728278.1">
    <property type="nucleotide sequence ID" value="NZ_QHKO01000001.1"/>
</dbReference>
<dbReference type="EMBL" id="QHKO01000001">
    <property type="protein sequence ID" value="RAL25106.1"/>
    <property type="molecule type" value="Genomic_DNA"/>
</dbReference>
<proteinExistence type="predicted"/>
<sequence>MNLLPPTRPPFLSLALMLTLLGLSAACSFEPASFAGVRCDDEDEVRPGLECRDGFWVDLDAGTDADVTPLPDADVDPEPDADTDVDPGPDTDTGCQAESDLELCEAASLACGPLQVEDRCGESRDLNCGSCQASEICEEGSCVCVPESDQAFCSRQAADCGEVIAEDNCGESRTVTCGSCESGYVCGDDQRCTCPGETVSELCADNAMACGVDTVIDGCGLEREINCGGCTGPGEECTAEFSCLCEPESDQALCDAAGATCGPLTVTDRCGQTRALDCGGCTGPNESCTDDNQCACEPRSITEFCADQGAMCGVVTANDICGNSRTESCGECNGSREYCSFDHQCVCVPIDDTTYCFTESAECGILSRTDNCGEPRNIDCGSCPGQGKVCTVNNTCLACQPPTDAEICESEGAQCGTLNVIDTCNQLREVECGSCSGTGEECTSENQCLCEPQSEAELCAANNYRCGSYDTVVDNCGESREINCGGCSTGSCQQVDDVRCCSGVGLLCWN</sequence>
<evidence type="ECO:0000313" key="4">
    <source>
        <dbReference type="Proteomes" id="UP000249169"/>
    </source>
</evidence>
<keyword evidence="2" id="KW-0732">Signal</keyword>
<reference evidence="3 4" key="1">
    <citation type="submission" date="2018-05" db="EMBL/GenBank/DDBJ databases">
        <title>Lujinxingia marina gen. nov. sp. nov., a new facultative anaerobic member of the class Deltaproteobacteria, and proposal of Lujinxingaceae fam. nov.</title>
        <authorList>
            <person name="Li C.-M."/>
        </authorList>
    </citation>
    <scope>NUCLEOTIDE SEQUENCE [LARGE SCALE GENOMIC DNA]</scope>
    <source>
        <strain evidence="3 4">B210</strain>
    </source>
</reference>
<accession>A0A328CBR1</accession>
<feature type="compositionally biased region" description="Acidic residues" evidence="1">
    <location>
        <begin position="73"/>
        <end position="89"/>
    </location>
</feature>
<feature type="chain" id="PRO_5016342556" description="TNFR-Cys domain-containing protein" evidence="2">
    <location>
        <begin position="26"/>
        <end position="510"/>
    </location>
</feature>
<evidence type="ECO:0008006" key="5">
    <source>
        <dbReference type="Google" id="ProtNLM"/>
    </source>
</evidence>
<evidence type="ECO:0000256" key="2">
    <source>
        <dbReference type="SAM" id="SignalP"/>
    </source>
</evidence>
<name>A0A328CBR1_9DELT</name>
<feature type="signal peptide" evidence="2">
    <location>
        <begin position="1"/>
        <end position="25"/>
    </location>
</feature>
<comment type="caution">
    <text evidence="3">The sequence shown here is derived from an EMBL/GenBank/DDBJ whole genome shotgun (WGS) entry which is preliminary data.</text>
</comment>
<dbReference type="Proteomes" id="UP000249169">
    <property type="component" value="Unassembled WGS sequence"/>
</dbReference>